<keyword evidence="4" id="KW-0460">Magnesium</keyword>
<dbReference type="Pfam" id="PF13419">
    <property type="entry name" value="HAD_2"/>
    <property type="match status" value="1"/>
</dbReference>
<dbReference type="InterPro" id="IPR023198">
    <property type="entry name" value="PGP-like_dom2"/>
</dbReference>
<dbReference type="PANTHER" id="PTHR46193">
    <property type="entry name" value="6-PHOSPHOGLUCONATE PHOSPHATASE"/>
    <property type="match status" value="1"/>
</dbReference>
<dbReference type="InterPro" id="IPR023214">
    <property type="entry name" value="HAD_sf"/>
</dbReference>
<comment type="cofactor">
    <cofactor evidence="1">
        <name>Mg(2+)</name>
        <dbReference type="ChEBI" id="CHEBI:18420"/>
    </cofactor>
</comment>
<dbReference type="SFLD" id="SFLDG01129">
    <property type="entry name" value="C1.5:_HAD__Beta-PGM__Phosphata"/>
    <property type="match status" value="1"/>
</dbReference>
<dbReference type="InterPro" id="IPR041492">
    <property type="entry name" value="HAD_2"/>
</dbReference>
<sequence length="226" mass="23957">MQTLIFDCDGVLVDSEVIAEATLIERLSEWLPDVDVEQALAQALGQTTEAILLGLEALSAHALPQAALALLDDEIEARLAQELDAIEGAAAAITVVDLPKAVVSNSRRCRVVASLSKTGLDRVLQGAPIFCAEQVERPKPDPAVYQLAANTLGVMPGNCLVVEDSVSGARAARAAGMTVIGFVGASHVPAGQADRLSELGVWRVMQRMAELPGLVEDWRSEQRLKA</sequence>
<keyword evidence="5" id="KW-0378">Hydrolase</keyword>
<dbReference type="Proteomes" id="UP000324285">
    <property type="component" value="Chromosome"/>
</dbReference>
<dbReference type="EMBL" id="CP038437">
    <property type="protein sequence ID" value="QEM83297.1"/>
    <property type="molecule type" value="Genomic_DNA"/>
</dbReference>
<dbReference type="SFLD" id="SFLDS00003">
    <property type="entry name" value="Haloacid_Dehalogenase"/>
    <property type="match status" value="1"/>
</dbReference>
<keyword evidence="3" id="KW-0479">Metal-binding</keyword>
<dbReference type="SUPFAM" id="SSF56784">
    <property type="entry name" value="HAD-like"/>
    <property type="match status" value="1"/>
</dbReference>
<dbReference type="RefSeq" id="WP_149286419.1">
    <property type="nucleotide sequence ID" value="NZ_CP038437.2"/>
</dbReference>
<dbReference type="AlphaFoldDB" id="A0A5C1NLK6"/>
<keyword evidence="6" id="KW-1185">Reference proteome</keyword>
<organism evidence="5 6">
    <name type="scientific">Halomonas binhaiensis</name>
    <dbReference type="NCBI Taxonomy" id="2562282"/>
    <lineage>
        <taxon>Bacteria</taxon>
        <taxon>Pseudomonadati</taxon>
        <taxon>Pseudomonadota</taxon>
        <taxon>Gammaproteobacteria</taxon>
        <taxon>Oceanospirillales</taxon>
        <taxon>Halomonadaceae</taxon>
        <taxon>Halomonas</taxon>
    </lineage>
</organism>
<dbReference type="InterPro" id="IPR051600">
    <property type="entry name" value="Beta-PGM-like"/>
</dbReference>
<dbReference type="GO" id="GO:0016787">
    <property type="term" value="F:hydrolase activity"/>
    <property type="evidence" value="ECO:0007669"/>
    <property type="project" value="UniProtKB-KW"/>
</dbReference>
<protein>
    <submittedName>
        <fullName evidence="5">HAD-IA family hydrolase</fullName>
    </submittedName>
</protein>
<reference evidence="5" key="1">
    <citation type="submission" date="2021-02" db="EMBL/GenBank/DDBJ databases">
        <title>Strain Y2R2, a novel species of the genus Halomonas.</title>
        <authorList>
            <person name="Huang H."/>
        </authorList>
    </citation>
    <scope>NUCLEOTIDE SEQUENCE</scope>
    <source>
        <strain evidence="5">Y2R2</strain>
    </source>
</reference>
<dbReference type="InterPro" id="IPR036412">
    <property type="entry name" value="HAD-like_sf"/>
</dbReference>
<gene>
    <name evidence="5" type="ORF">E4T21_18360</name>
</gene>
<dbReference type="Gene3D" id="1.10.150.240">
    <property type="entry name" value="Putative phosphatase, domain 2"/>
    <property type="match status" value="1"/>
</dbReference>
<proteinExistence type="inferred from homology"/>
<dbReference type="NCBIfam" id="TIGR01509">
    <property type="entry name" value="HAD-SF-IA-v3"/>
    <property type="match status" value="1"/>
</dbReference>
<evidence type="ECO:0000256" key="3">
    <source>
        <dbReference type="ARBA" id="ARBA00022723"/>
    </source>
</evidence>
<dbReference type="KEGG" id="hbh:E4T21_18360"/>
<evidence type="ECO:0000256" key="4">
    <source>
        <dbReference type="ARBA" id="ARBA00022842"/>
    </source>
</evidence>
<comment type="similarity">
    <text evidence="2">Belongs to the HAD-like hydrolase superfamily. CbbY/CbbZ/Gph/YieH family.</text>
</comment>
<dbReference type="PANTHER" id="PTHR46193:SF10">
    <property type="entry name" value="6-PHOSPHOGLUCONATE PHOSPHATASE"/>
    <property type="match status" value="1"/>
</dbReference>
<name>A0A5C1NLK6_9GAMM</name>
<accession>A0A5C1NLK6</accession>
<dbReference type="GO" id="GO:0046872">
    <property type="term" value="F:metal ion binding"/>
    <property type="evidence" value="ECO:0007669"/>
    <property type="project" value="UniProtKB-KW"/>
</dbReference>
<evidence type="ECO:0000313" key="5">
    <source>
        <dbReference type="EMBL" id="QEM83297.1"/>
    </source>
</evidence>
<dbReference type="OrthoDB" id="9800058at2"/>
<dbReference type="Gene3D" id="3.40.50.1000">
    <property type="entry name" value="HAD superfamily/HAD-like"/>
    <property type="match status" value="1"/>
</dbReference>
<dbReference type="InterPro" id="IPR006439">
    <property type="entry name" value="HAD-SF_hydro_IA"/>
</dbReference>
<evidence type="ECO:0000256" key="1">
    <source>
        <dbReference type="ARBA" id="ARBA00001946"/>
    </source>
</evidence>
<dbReference type="PRINTS" id="PR00413">
    <property type="entry name" value="HADHALOGNASE"/>
</dbReference>
<evidence type="ECO:0000256" key="2">
    <source>
        <dbReference type="ARBA" id="ARBA00006171"/>
    </source>
</evidence>
<evidence type="ECO:0000313" key="6">
    <source>
        <dbReference type="Proteomes" id="UP000324285"/>
    </source>
</evidence>